<dbReference type="GO" id="GO:0003755">
    <property type="term" value="F:peptidyl-prolyl cis-trans isomerase activity"/>
    <property type="evidence" value="ECO:0007669"/>
    <property type="project" value="UniProtKB-UniRule"/>
</dbReference>
<keyword evidence="3 6" id="KW-0697">Rotamase</keyword>
<dbReference type="Proteomes" id="UP000295106">
    <property type="component" value="Unassembled WGS sequence"/>
</dbReference>
<gene>
    <name evidence="10" type="ORF">EV684_10818</name>
</gene>
<dbReference type="InterPro" id="IPR046357">
    <property type="entry name" value="PPIase_dom_sf"/>
</dbReference>
<accession>A0A4R2M3G0</accession>
<dbReference type="InterPro" id="IPR001179">
    <property type="entry name" value="PPIase_FKBP_dom"/>
</dbReference>
<evidence type="ECO:0000313" key="10">
    <source>
        <dbReference type="EMBL" id="TCP01679.1"/>
    </source>
</evidence>
<dbReference type="AlphaFoldDB" id="A0A4R2M3G0"/>
<comment type="caution">
    <text evidence="10">The sequence shown here is derived from an EMBL/GenBank/DDBJ whole genome shotgun (WGS) entry which is preliminary data.</text>
</comment>
<keyword evidence="4 6" id="KW-0413">Isomerase</keyword>
<dbReference type="RefSeq" id="WP_375138654.1">
    <property type="nucleotide sequence ID" value="NZ_CP181386.1"/>
</dbReference>
<evidence type="ECO:0000256" key="6">
    <source>
        <dbReference type="PROSITE-ProRule" id="PRU00277"/>
    </source>
</evidence>
<dbReference type="EC" id="5.2.1.8" evidence="7"/>
<name>A0A4R2M3G0_RUBGE</name>
<comment type="catalytic activity">
    <reaction evidence="1 6 7">
        <text>[protein]-peptidylproline (omega=180) = [protein]-peptidylproline (omega=0)</text>
        <dbReference type="Rhea" id="RHEA:16237"/>
        <dbReference type="Rhea" id="RHEA-COMP:10747"/>
        <dbReference type="Rhea" id="RHEA-COMP:10748"/>
        <dbReference type="ChEBI" id="CHEBI:83833"/>
        <dbReference type="ChEBI" id="CHEBI:83834"/>
        <dbReference type="EC" id="5.2.1.8"/>
    </reaction>
</comment>
<feature type="domain" description="PPIase FKBP-type" evidence="9">
    <location>
        <begin position="59"/>
        <end position="145"/>
    </location>
</feature>
<keyword evidence="8" id="KW-0732">Signal</keyword>
<evidence type="ECO:0000256" key="2">
    <source>
        <dbReference type="ARBA" id="ARBA00006577"/>
    </source>
</evidence>
<dbReference type="FunFam" id="3.10.50.40:FF:000006">
    <property type="entry name" value="Peptidyl-prolyl cis-trans isomerase"/>
    <property type="match status" value="1"/>
</dbReference>
<feature type="chain" id="PRO_5020334524" description="Peptidyl-prolyl cis-trans isomerase" evidence="8">
    <location>
        <begin position="21"/>
        <end position="146"/>
    </location>
</feature>
<dbReference type="PANTHER" id="PTHR43811:SF19">
    <property type="entry name" value="39 KDA FK506-BINDING NUCLEAR PROTEIN"/>
    <property type="match status" value="1"/>
</dbReference>
<dbReference type="Gene3D" id="3.10.50.40">
    <property type="match status" value="1"/>
</dbReference>
<comment type="function">
    <text evidence="5">PPIases accelerate the folding of proteins.</text>
</comment>
<dbReference type="SUPFAM" id="SSF54534">
    <property type="entry name" value="FKBP-like"/>
    <property type="match status" value="1"/>
</dbReference>
<dbReference type="Pfam" id="PF00254">
    <property type="entry name" value="FKBP_C"/>
    <property type="match status" value="1"/>
</dbReference>
<proteinExistence type="inferred from homology"/>
<evidence type="ECO:0000256" key="3">
    <source>
        <dbReference type="ARBA" id="ARBA00023110"/>
    </source>
</evidence>
<comment type="similarity">
    <text evidence="2 7">Belongs to the FKBP-type PPIase family.</text>
</comment>
<reference evidence="10 11" key="1">
    <citation type="submission" date="2019-03" db="EMBL/GenBank/DDBJ databases">
        <title>Genomic Encyclopedia of Type Strains, Phase IV (KMG-IV): sequencing the most valuable type-strain genomes for metagenomic binning, comparative biology and taxonomic classification.</title>
        <authorList>
            <person name="Goeker M."/>
        </authorList>
    </citation>
    <scope>NUCLEOTIDE SEQUENCE [LARGE SCALE GENOMIC DNA]</scope>
    <source>
        <strain evidence="10 11">DSM 1709</strain>
    </source>
</reference>
<sequence>MSLHRLCLAAVVAAAAPAFAAAPADPLKAAAAEPGAVVTASGLIYRSLKDGNGASPTASDTVRVHYRGTFPDGKEFDSSYRRGEPIEFPLNRVIPCWTEGVQKMKAGGKARLTCPSAIAYGERGAGGVIPPNATLQFEVELLGIRK</sequence>
<protein>
    <recommendedName>
        <fullName evidence="7">Peptidyl-prolyl cis-trans isomerase</fullName>
        <ecNumber evidence="7">5.2.1.8</ecNumber>
    </recommendedName>
</protein>
<evidence type="ECO:0000256" key="8">
    <source>
        <dbReference type="SAM" id="SignalP"/>
    </source>
</evidence>
<feature type="signal peptide" evidence="8">
    <location>
        <begin position="1"/>
        <end position="20"/>
    </location>
</feature>
<evidence type="ECO:0000256" key="1">
    <source>
        <dbReference type="ARBA" id="ARBA00000971"/>
    </source>
</evidence>
<evidence type="ECO:0000313" key="11">
    <source>
        <dbReference type="Proteomes" id="UP000295106"/>
    </source>
</evidence>
<dbReference type="EMBL" id="SLXD01000008">
    <property type="protein sequence ID" value="TCP01679.1"/>
    <property type="molecule type" value="Genomic_DNA"/>
</dbReference>
<dbReference type="PANTHER" id="PTHR43811">
    <property type="entry name" value="FKBP-TYPE PEPTIDYL-PROLYL CIS-TRANS ISOMERASE FKPA"/>
    <property type="match status" value="1"/>
</dbReference>
<dbReference type="PROSITE" id="PS50059">
    <property type="entry name" value="FKBP_PPIASE"/>
    <property type="match status" value="1"/>
</dbReference>
<evidence type="ECO:0000256" key="5">
    <source>
        <dbReference type="ARBA" id="ARBA00056164"/>
    </source>
</evidence>
<evidence type="ECO:0000256" key="7">
    <source>
        <dbReference type="RuleBase" id="RU003915"/>
    </source>
</evidence>
<organism evidence="10 11">
    <name type="scientific">Rubrivivax gelatinosus</name>
    <name type="common">Rhodocyclus gelatinosus</name>
    <name type="synonym">Rhodopseudomonas gelatinosa</name>
    <dbReference type="NCBI Taxonomy" id="28068"/>
    <lineage>
        <taxon>Bacteria</taxon>
        <taxon>Pseudomonadati</taxon>
        <taxon>Pseudomonadota</taxon>
        <taxon>Betaproteobacteria</taxon>
        <taxon>Burkholderiales</taxon>
        <taxon>Sphaerotilaceae</taxon>
        <taxon>Rubrivivax</taxon>
    </lineage>
</organism>
<evidence type="ECO:0000259" key="9">
    <source>
        <dbReference type="PROSITE" id="PS50059"/>
    </source>
</evidence>
<dbReference type="GeneID" id="99683765"/>
<evidence type="ECO:0000256" key="4">
    <source>
        <dbReference type="ARBA" id="ARBA00023235"/>
    </source>
</evidence>